<gene>
    <name evidence="2" type="ORF">LAX5112_00050</name>
</gene>
<evidence type="ECO:0000313" key="2">
    <source>
        <dbReference type="EMBL" id="CTQ63743.1"/>
    </source>
</evidence>
<evidence type="ECO:0000313" key="3">
    <source>
        <dbReference type="Proteomes" id="UP000053235"/>
    </source>
</evidence>
<dbReference type="RefSeq" id="WP_055670110.1">
    <property type="nucleotide sequence ID" value="NZ_CXWD01000001.1"/>
</dbReference>
<name>A0A0M6ZQP9_9HYPH</name>
<feature type="transmembrane region" description="Helical" evidence="1">
    <location>
        <begin position="44"/>
        <end position="62"/>
    </location>
</feature>
<accession>A0A0M6ZQP9</accession>
<reference evidence="3" key="1">
    <citation type="submission" date="2015-07" db="EMBL/GenBank/DDBJ databases">
        <authorList>
            <person name="Rodrigo-Torres Lidia"/>
            <person name="Arahal R.David."/>
        </authorList>
    </citation>
    <scope>NUCLEOTIDE SEQUENCE [LARGE SCALE GENOMIC DNA]</scope>
    <source>
        <strain evidence="3">CECT 5112</strain>
    </source>
</reference>
<dbReference type="OrthoDB" id="7679134at2"/>
<evidence type="ECO:0000256" key="1">
    <source>
        <dbReference type="SAM" id="Phobius"/>
    </source>
</evidence>
<organism evidence="2 3">
    <name type="scientific">Roseibium alexandrii</name>
    <dbReference type="NCBI Taxonomy" id="388408"/>
    <lineage>
        <taxon>Bacteria</taxon>
        <taxon>Pseudomonadati</taxon>
        <taxon>Pseudomonadota</taxon>
        <taxon>Alphaproteobacteria</taxon>
        <taxon>Hyphomicrobiales</taxon>
        <taxon>Stappiaceae</taxon>
        <taxon>Roseibium</taxon>
    </lineage>
</organism>
<dbReference type="Proteomes" id="UP000053235">
    <property type="component" value="Unassembled WGS sequence"/>
</dbReference>
<dbReference type="STRING" id="388408.LAX5112_00050"/>
<keyword evidence="1" id="KW-0472">Membrane</keyword>
<dbReference type="EMBL" id="CXWD01000001">
    <property type="protein sequence ID" value="CTQ63743.1"/>
    <property type="molecule type" value="Genomic_DNA"/>
</dbReference>
<sequence length="63" mass="7355">MRTQNELAPYFREIDRRTDRALEGVREVRKSAKLRALPAEPKPWFINTGFLVLLTFFVALFAS</sequence>
<dbReference type="AlphaFoldDB" id="A0A0M6ZQP9"/>
<proteinExistence type="predicted"/>
<protein>
    <submittedName>
        <fullName evidence="2">Uncharacterized protein</fullName>
    </submittedName>
</protein>
<keyword evidence="3" id="KW-1185">Reference proteome</keyword>
<keyword evidence="1" id="KW-1133">Transmembrane helix</keyword>
<keyword evidence="1" id="KW-0812">Transmembrane</keyword>